<evidence type="ECO:0000256" key="2">
    <source>
        <dbReference type="ARBA" id="ARBA00022679"/>
    </source>
</evidence>
<dbReference type="GO" id="GO:0006233">
    <property type="term" value="P:dTDP biosynthetic process"/>
    <property type="evidence" value="ECO:0007669"/>
    <property type="project" value="InterPro"/>
</dbReference>
<dbReference type="InterPro" id="IPR018094">
    <property type="entry name" value="Thymidylate_kinase"/>
</dbReference>
<dbReference type="AlphaFoldDB" id="A0A7I0IJ97"/>
<dbReference type="EC" id="2.7.4.9" evidence="8"/>
<dbReference type="GO" id="GO:0006227">
    <property type="term" value="P:dUDP biosynthetic process"/>
    <property type="evidence" value="ECO:0007669"/>
    <property type="project" value="TreeGrafter"/>
</dbReference>
<evidence type="ECO:0000259" key="9">
    <source>
        <dbReference type="Pfam" id="PF02223"/>
    </source>
</evidence>
<evidence type="ECO:0000313" key="10">
    <source>
        <dbReference type="EMBL" id="TGL03307.1"/>
    </source>
</evidence>
<evidence type="ECO:0000256" key="5">
    <source>
        <dbReference type="ARBA" id="ARBA00022777"/>
    </source>
</evidence>
<keyword evidence="3 8" id="KW-0545">Nucleotide biosynthesis</keyword>
<comment type="similarity">
    <text evidence="1 8">Belongs to the thymidylate kinase family.</text>
</comment>
<gene>
    <name evidence="8 10" type="primary">tmk</name>
    <name evidence="10" type="ORF">EHQ43_16150</name>
</gene>
<name>A0A7I0IJ97_9LEPT</name>
<dbReference type="NCBIfam" id="TIGR00041">
    <property type="entry name" value="DTMP_kinase"/>
    <property type="match status" value="1"/>
</dbReference>
<evidence type="ECO:0000256" key="8">
    <source>
        <dbReference type="HAMAP-Rule" id="MF_00165"/>
    </source>
</evidence>
<comment type="catalytic activity">
    <reaction evidence="7 8">
        <text>dTMP + ATP = dTDP + ADP</text>
        <dbReference type="Rhea" id="RHEA:13517"/>
        <dbReference type="ChEBI" id="CHEBI:30616"/>
        <dbReference type="ChEBI" id="CHEBI:58369"/>
        <dbReference type="ChEBI" id="CHEBI:63528"/>
        <dbReference type="ChEBI" id="CHEBI:456216"/>
        <dbReference type="EC" id="2.7.4.9"/>
    </reaction>
</comment>
<dbReference type="PANTHER" id="PTHR10344">
    <property type="entry name" value="THYMIDYLATE KINASE"/>
    <property type="match status" value="1"/>
</dbReference>
<feature type="binding site" evidence="8">
    <location>
        <begin position="12"/>
        <end position="19"/>
    </location>
    <ligand>
        <name>ATP</name>
        <dbReference type="ChEBI" id="CHEBI:30616"/>
    </ligand>
</feature>
<comment type="caution">
    <text evidence="10">The sequence shown here is derived from an EMBL/GenBank/DDBJ whole genome shotgun (WGS) entry which is preliminary data.</text>
</comment>
<dbReference type="SUPFAM" id="SSF52540">
    <property type="entry name" value="P-loop containing nucleoside triphosphate hydrolases"/>
    <property type="match status" value="1"/>
</dbReference>
<evidence type="ECO:0000256" key="7">
    <source>
        <dbReference type="ARBA" id="ARBA00048743"/>
    </source>
</evidence>
<evidence type="ECO:0000313" key="11">
    <source>
        <dbReference type="Proteomes" id="UP000297641"/>
    </source>
</evidence>
<dbReference type="GO" id="GO:0006235">
    <property type="term" value="P:dTTP biosynthetic process"/>
    <property type="evidence" value="ECO:0007669"/>
    <property type="project" value="UniProtKB-UniRule"/>
</dbReference>
<dbReference type="InterPro" id="IPR039430">
    <property type="entry name" value="Thymidylate_kin-like_dom"/>
</dbReference>
<dbReference type="Pfam" id="PF02223">
    <property type="entry name" value="Thymidylate_kin"/>
    <property type="match status" value="1"/>
</dbReference>
<dbReference type="PANTHER" id="PTHR10344:SF4">
    <property type="entry name" value="UMP-CMP KINASE 2, MITOCHONDRIAL"/>
    <property type="match status" value="1"/>
</dbReference>
<keyword evidence="5 8" id="KW-0418">Kinase</keyword>
<dbReference type="HAMAP" id="MF_00165">
    <property type="entry name" value="Thymidylate_kinase"/>
    <property type="match status" value="1"/>
</dbReference>
<comment type="function">
    <text evidence="8">Phosphorylation of dTMP to form dTDP in both de novo and salvage pathways of dTTP synthesis.</text>
</comment>
<evidence type="ECO:0000256" key="3">
    <source>
        <dbReference type="ARBA" id="ARBA00022727"/>
    </source>
</evidence>
<dbReference type="InterPro" id="IPR027417">
    <property type="entry name" value="P-loop_NTPase"/>
</dbReference>
<dbReference type="EMBL" id="RQFT01000012">
    <property type="protein sequence ID" value="TGL03307.1"/>
    <property type="molecule type" value="Genomic_DNA"/>
</dbReference>
<dbReference type="GO" id="GO:0005829">
    <property type="term" value="C:cytosol"/>
    <property type="evidence" value="ECO:0007669"/>
    <property type="project" value="TreeGrafter"/>
</dbReference>
<evidence type="ECO:0000256" key="1">
    <source>
        <dbReference type="ARBA" id="ARBA00009776"/>
    </source>
</evidence>
<sequence>MPVKSQFFVFEGIDGSGKTTVSKKVSEILSTKSISNVWHREPTDSVHGQKIREFLQGKLKLSQEEQLKLFLSDREISVQNTILPTLKNGKCVVQDRYYFSTAAYQGKDEEHAADILYMNEDKGFPEPNRVYFLDLSPEEALERRNTRGGKKEVFDEQNEQTRIYQNYLAILPDSTIFVDATADLEEVVNFCVEDILKSLSINV</sequence>
<organism evidence="10 11">
    <name type="scientific">Leptospira bouyouniensis</name>
    <dbReference type="NCBI Taxonomy" id="2484911"/>
    <lineage>
        <taxon>Bacteria</taxon>
        <taxon>Pseudomonadati</taxon>
        <taxon>Spirochaetota</taxon>
        <taxon>Spirochaetia</taxon>
        <taxon>Leptospirales</taxon>
        <taxon>Leptospiraceae</taxon>
        <taxon>Leptospira</taxon>
    </lineage>
</organism>
<dbReference type="Proteomes" id="UP000297641">
    <property type="component" value="Unassembled WGS sequence"/>
</dbReference>
<evidence type="ECO:0000256" key="4">
    <source>
        <dbReference type="ARBA" id="ARBA00022741"/>
    </source>
</evidence>
<proteinExistence type="inferred from homology"/>
<protein>
    <recommendedName>
        <fullName evidence="8">Thymidylate kinase</fullName>
        <ecNumber evidence="8">2.7.4.9</ecNumber>
    </recommendedName>
    <alternativeName>
        <fullName evidence="8">dTMP kinase</fullName>
    </alternativeName>
</protein>
<dbReference type="Gene3D" id="3.40.50.300">
    <property type="entry name" value="P-loop containing nucleotide triphosphate hydrolases"/>
    <property type="match status" value="1"/>
</dbReference>
<feature type="domain" description="Thymidylate kinase-like" evidence="9">
    <location>
        <begin position="10"/>
        <end position="189"/>
    </location>
</feature>
<accession>A0A7I0IJ97</accession>
<keyword evidence="6 8" id="KW-0067">ATP-binding</keyword>
<reference evidence="10 11" key="1">
    <citation type="journal article" date="2019" name="PLoS Negl. Trop. Dis.">
        <title>Revisiting the worldwide diversity of Leptospira species in the environment.</title>
        <authorList>
            <person name="Vincent A.T."/>
            <person name="Schiettekatte O."/>
            <person name="Bourhy P."/>
            <person name="Veyrier F.J."/>
            <person name="Picardeau M."/>
        </authorList>
    </citation>
    <scope>NUCLEOTIDE SEQUENCE [LARGE SCALE GENOMIC DNA]</scope>
    <source>
        <strain evidence="10 11">201800273</strain>
    </source>
</reference>
<dbReference type="GO" id="GO:0005524">
    <property type="term" value="F:ATP binding"/>
    <property type="evidence" value="ECO:0007669"/>
    <property type="project" value="UniProtKB-UniRule"/>
</dbReference>
<dbReference type="CDD" id="cd01672">
    <property type="entry name" value="TMPK"/>
    <property type="match status" value="1"/>
</dbReference>
<dbReference type="RefSeq" id="WP_135771726.1">
    <property type="nucleotide sequence ID" value="NZ_RQFT01000012.1"/>
</dbReference>
<keyword evidence="2 8" id="KW-0808">Transferase</keyword>
<evidence type="ECO:0000256" key="6">
    <source>
        <dbReference type="ARBA" id="ARBA00022840"/>
    </source>
</evidence>
<keyword evidence="4 8" id="KW-0547">Nucleotide-binding</keyword>
<dbReference type="GO" id="GO:0004798">
    <property type="term" value="F:dTMP kinase activity"/>
    <property type="evidence" value="ECO:0007669"/>
    <property type="project" value="UniProtKB-UniRule"/>
</dbReference>